<dbReference type="STRING" id="1576369.SAMN05421753_103232"/>
<dbReference type="RefSeq" id="WP_092048253.1">
    <property type="nucleotide sequence ID" value="NZ_FOQD01000003.1"/>
</dbReference>
<proteinExistence type="predicted"/>
<evidence type="ECO:0000313" key="2">
    <source>
        <dbReference type="Proteomes" id="UP000199518"/>
    </source>
</evidence>
<reference evidence="2" key="1">
    <citation type="submission" date="2016-10" db="EMBL/GenBank/DDBJ databases">
        <authorList>
            <person name="Varghese N."/>
            <person name="Submissions S."/>
        </authorList>
    </citation>
    <scope>NUCLEOTIDE SEQUENCE [LARGE SCALE GENOMIC DNA]</scope>
    <source>
        <strain evidence="2">DSM 26348</strain>
    </source>
</reference>
<accession>A0A1I3DGL4</accession>
<dbReference type="AlphaFoldDB" id="A0A1I3DGL4"/>
<dbReference type="OrthoDB" id="211605at2"/>
<evidence type="ECO:0000313" key="1">
    <source>
        <dbReference type="EMBL" id="SFH85874.1"/>
    </source>
</evidence>
<protein>
    <submittedName>
        <fullName evidence="1">Uncharacterized protein</fullName>
    </submittedName>
</protein>
<keyword evidence="2" id="KW-1185">Reference proteome</keyword>
<gene>
    <name evidence="1" type="ORF">SAMN05421753_103232</name>
</gene>
<name>A0A1I3DGL4_9PLAN</name>
<dbReference type="EMBL" id="FOQD01000003">
    <property type="protein sequence ID" value="SFH85874.1"/>
    <property type="molecule type" value="Genomic_DNA"/>
</dbReference>
<organism evidence="1 2">
    <name type="scientific">Planctomicrobium piriforme</name>
    <dbReference type="NCBI Taxonomy" id="1576369"/>
    <lineage>
        <taxon>Bacteria</taxon>
        <taxon>Pseudomonadati</taxon>
        <taxon>Planctomycetota</taxon>
        <taxon>Planctomycetia</taxon>
        <taxon>Planctomycetales</taxon>
        <taxon>Planctomycetaceae</taxon>
        <taxon>Planctomicrobium</taxon>
    </lineage>
</organism>
<dbReference type="Proteomes" id="UP000199518">
    <property type="component" value="Unassembled WGS sequence"/>
</dbReference>
<sequence>MSFSPDAIDRIVANVLSQLGQSAAAPRAVPSGEKTTLSPVVKMVAAAVVSTGVMVIDGSVVTAESLENVSAGASISVLPKAIVTPAAQDVIRGRKLTLIRQAAPAASAETKSAAAVVTTSPLLIVVKNSKAVDQLWQELAGGWKREFLGCPDDAAKLATGEICRGGAGQVVILADQTHRAACLANRNEKVKAVAIRDAGDIRLIRKQLRANVWCLDTSARTYFELKNIFREIQTK</sequence>